<accession>X1Q0D7</accession>
<comment type="caution">
    <text evidence="1">The sequence shown here is derived from an EMBL/GenBank/DDBJ whole genome shotgun (WGS) entry which is preliminary data.</text>
</comment>
<gene>
    <name evidence="1" type="ORF">S06H3_60903</name>
</gene>
<evidence type="ECO:0008006" key="2">
    <source>
        <dbReference type="Google" id="ProtNLM"/>
    </source>
</evidence>
<name>X1Q0D7_9ZZZZ</name>
<dbReference type="EMBL" id="BARV01039818">
    <property type="protein sequence ID" value="GAI48221.1"/>
    <property type="molecule type" value="Genomic_DNA"/>
</dbReference>
<dbReference type="Gene3D" id="3.30.70.920">
    <property type="match status" value="1"/>
</dbReference>
<dbReference type="Pfam" id="PF08734">
    <property type="entry name" value="GYD"/>
    <property type="match status" value="1"/>
</dbReference>
<feature type="non-terminal residue" evidence="1">
    <location>
        <position position="1"/>
    </location>
</feature>
<dbReference type="AlphaFoldDB" id="X1Q0D7"/>
<evidence type="ECO:0000313" key="1">
    <source>
        <dbReference type="EMBL" id="GAI48221.1"/>
    </source>
</evidence>
<protein>
    <recommendedName>
        <fullName evidence="2">Transcription regulator AsnC/Lrp ligand binding domain-containing protein</fullName>
    </recommendedName>
</protein>
<reference evidence="1" key="1">
    <citation type="journal article" date="2014" name="Front. Microbiol.">
        <title>High frequency of phylogenetically diverse reductive dehalogenase-homologous genes in deep subseafloor sedimentary metagenomes.</title>
        <authorList>
            <person name="Kawai M."/>
            <person name="Futagami T."/>
            <person name="Toyoda A."/>
            <person name="Takaki Y."/>
            <person name="Nishi S."/>
            <person name="Hori S."/>
            <person name="Arai W."/>
            <person name="Tsubouchi T."/>
            <person name="Morono Y."/>
            <person name="Uchiyama I."/>
            <person name="Ito T."/>
            <person name="Fujiyama A."/>
            <person name="Inagaki F."/>
            <person name="Takami H."/>
        </authorList>
    </citation>
    <scope>NUCLEOTIDE SEQUENCE</scope>
    <source>
        <strain evidence="1">Expedition CK06-06</strain>
    </source>
</reference>
<sequence length="82" mass="9042">DMLFLTLLSPKGKGREATSYLKELKAPQGITIHDVYSTFGRYDGLIVLEAPDVKAAMNFVMETGFATDYTVETLTAIPVKEL</sequence>
<dbReference type="InterPro" id="IPR014845">
    <property type="entry name" value="GYD/TTHA1554"/>
</dbReference>
<organism evidence="1">
    <name type="scientific">marine sediment metagenome</name>
    <dbReference type="NCBI Taxonomy" id="412755"/>
    <lineage>
        <taxon>unclassified sequences</taxon>
        <taxon>metagenomes</taxon>
        <taxon>ecological metagenomes</taxon>
    </lineage>
</organism>
<proteinExistence type="predicted"/>